<feature type="transmembrane region" description="Helical" evidence="1">
    <location>
        <begin position="223"/>
        <end position="246"/>
    </location>
</feature>
<feature type="transmembrane region" description="Helical" evidence="1">
    <location>
        <begin position="252"/>
        <end position="271"/>
    </location>
</feature>
<keyword evidence="1" id="KW-0812">Transmembrane</keyword>
<sequence>MVFEGLLALAKVLGVFGCMLAGMRLKLGIGPSILAGGFLLALLFGMGPGAWAEAAVSAALTWQCLSLAAIVVLILMLSHVLERTGQSLRLMDALAGFLPSRRLRLIFFPVLIGLLPMPGGAAFSAPMVRQTGTPLGVTEDEMSLVNYWFRHVWELCWPLYPGIIMTAGLLGLPLSTVVVHTCAGSLAFALLGWWFILRPMGPRLKALDQTAQDQTPPARDPLLALRLGAPLIVAIAGSFLLEAAVASSFPEASFEVGIIAALAVAIVVAFVQNRAGRDFLVQSLLQKELRQTLVLVAAIFAFNQVLTEASVVRELVKLGGDAALLAAAVFVPLLVGMVAGITMAFVGASYPLILGLLDQLGLRDQALAWAVLALVSGFTGVMASPLHICFVMTCQYFGVDPARSWRKVMAPCLGLFVFGCAWFAVLRAL</sequence>
<protein>
    <recommendedName>
        <fullName evidence="4">DUF401 family protein</fullName>
    </recommendedName>
</protein>
<dbReference type="AlphaFoldDB" id="A0A6V8LKN5"/>
<feature type="transmembrane region" description="Helical" evidence="1">
    <location>
        <begin position="6"/>
        <end position="25"/>
    </location>
</feature>
<keyword evidence="1" id="KW-0472">Membrane</keyword>
<dbReference type="Proteomes" id="UP000494245">
    <property type="component" value="Unassembled WGS sequence"/>
</dbReference>
<organism evidence="2 3">
    <name type="scientific">Fundidesulfovibrio magnetotacticus</name>
    <dbReference type="NCBI Taxonomy" id="2730080"/>
    <lineage>
        <taxon>Bacteria</taxon>
        <taxon>Pseudomonadati</taxon>
        <taxon>Thermodesulfobacteriota</taxon>
        <taxon>Desulfovibrionia</taxon>
        <taxon>Desulfovibrionales</taxon>
        <taxon>Desulfovibrionaceae</taxon>
        <taxon>Fundidesulfovibrio</taxon>
    </lineage>
</organism>
<dbReference type="PANTHER" id="PTHR39556">
    <property type="entry name" value="PROTEIN, PUTATIVE-RELATED"/>
    <property type="match status" value="1"/>
</dbReference>
<dbReference type="InterPro" id="IPR007294">
    <property type="entry name" value="DUF401"/>
</dbReference>
<feature type="transmembrane region" description="Helical" evidence="1">
    <location>
        <begin position="102"/>
        <end position="125"/>
    </location>
</feature>
<evidence type="ECO:0000256" key="1">
    <source>
        <dbReference type="SAM" id="Phobius"/>
    </source>
</evidence>
<accession>A0A6V8LKN5</accession>
<keyword evidence="3" id="KW-1185">Reference proteome</keyword>
<feature type="transmembrane region" description="Helical" evidence="1">
    <location>
        <begin position="366"/>
        <end position="388"/>
    </location>
</feature>
<dbReference type="PANTHER" id="PTHR39556:SF1">
    <property type="entry name" value="PROTEIN, PUTATIVE-RELATED"/>
    <property type="match status" value="1"/>
</dbReference>
<proteinExistence type="predicted"/>
<dbReference type="RefSeq" id="WP_173082077.1">
    <property type="nucleotide sequence ID" value="NZ_BLTE01000003.1"/>
</dbReference>
<feature type="transmembrane region" description="Helical" evidence="1">
    <location>
        <begin position="324"/>
        <end position="354"/>
    </location>
</feature>
<reference evidence="2 3" key="2">
    <citation type="submission" date="2020-05" db="EMBL/GenBank/DDBJ databases">
        <title>Draft genome sequence of Desulfovibrio sp. strainFSS-1.</title>
        <authorList>
            <person name="Shimoshige H."/>
            <person name="Kobayashi H."/>
            <person name="Maekawa T."/>
        </authorList>
    </citation>
    <scope>NUCLEOTIDE SEQUENCE [LARGE SCALE GENOMIC DNA]</scope>
    <source>
        <strain evidence="2 3">SIID29052-01</strain>
    </source>
</reference>
<comment type="caution">
    <text evidence="2">The sequence shown here is derived from an EMBL/GenBank/DDBJ whole genome shotgun (WGS) entry which is preliminary data.</text>
</comment>
<evidence type="ECO:0000313" key="2">
    <source>
        <dbReference type="EMBL" id="GFK93253.1"/>
    </source>
</evidence>
<gene>
    <name evidence="2" type="ORF">NNJEOMEG_01084</name>
</gene>
<name>A0A6V8LKN5_9BACT</name>
<evidence type="ECO:0000313" key="3">
    <source>
        <dbReference type="Proteomes" id="UP000494245"/>
    </source>
</evidence>
<feature type="transmembrane region" description="Helical" evidence="1">
    <location>
        <begin position="58"/>
        <end position="81"/>
    </location>
</feature>
<dbReference type="Pfam" id="PF04165">
    <property type="entry name" value="DUF401"/>
    <property type="match status" value="2"/>
</dbReference>
<reference evidence="2 3" key="1">
    <citation type="submission" date="2020-04" db="EMBL/GenBank/DDBJ databases">
        <authorList>
            <consortium name="Desulfovibrio sp. FSS-1 genome sequencing consortium"/>
            <person name="Shimoshige H."/>
            <person name="Kobayashi H."/>
            <person name="Maekawa T."/>
        </authorList>
    </citation>
    <scope>NUCLEOTIDE SEQUENCE [LARGE SCALE GENOMIC DNA]</scope>
    <source>
        <strain evidence="2 3">SIID29052-01</strain>
    </source>
</reference>
<feature type="transmembrane region" description="Helical" evidence="1">
    <location>
        <begin position="408"/>
        <end position="426"/>
    </location>
</feature>
<keyword evidence="1" id="KW-1133">Transmembrane helix</keyword>
<dbReference type="EMBL" id="BLTE01000003">
    <property type="protein sequence ID" value="GFK93253.1"/>
    <property type="molecule type" value="Genomic_DNA"/>
</dbReference>
<evidence type="ECO:0008006" key="4">
    <source>
        <dbReference type="Google" id="ProtNLM"/>
    </source>
</evidence>
<feature type="transmembrane region" description="Helical" evidence="1">
    <location>
        <begin position="177"/>
        <end position="197"/>
    </location>
</feature>
<feature type="transmembrane region" description="Helical" evidence="1">
    <location>
        <begin position="32"/>
        <end position="52"/>
    </location>
</feature>